<dbReference type="GO" id="GO:0004301">
    <property type="term" value="F:epoxide hydrolase activity"/>
    <property type="evidence" value="ECO:0007669"/>
    <property type="project" value="TreeGrafter"/>
</dbReference>
<dbReference type="InterPro" id="IPR029058">
    <property type="entry name" value="AB_hydrolase_fold"/>
</dbReference>
<feature type="region of interest" description="Disordered" evidence="3">
    <location>
        <begin position="438"/>
        <end position="458"/>
    </location>
</feature>
<protein>
    <submittedName>
        <fullName evidence="5">Alpha/Beta hydrolase protein</fullName>
    </submittedName>
</protein>
<name>A0A9P9EB08_9PLEO</name>
<dbReference type="InterPro" id="IPR016292">
    <property type="entry name" value="Epoxide_hydrolase"/>
</dbReference>
<evidence type="ECO:0000313" key="5">
    <source>
        <dbReference type="EMBL" id="KAH7135060.1"/>
    </source>
</evidence>
<accession>A0A9P9EB08</accession>
<dbReference type="Pfam" id="PF06441">
    <property type="entry name" value="EHN"/>
    <property type="match status" value="1"/>
</dbReference>
<evidence type="ECO:0000259" key="4">
    <source>
        <dbReference type="Pfam" id="PF06441"/>
    </source>
</evidence>
<dbReference type="PANTHER" id="PTHR21661">
    <property type="entry name" value="EPOXIDE HYDROLASE 1-RELATED"/>
    <property type="match status" value="1"/>
</dbReference>
<comment type="caution">
    <text evidence="5">The sequence shown here is derived from an EMBL/GenBank/DDBJ whole genome shotgun (WGS) entry which is preliminary data.</text>
</comment>
<dbReference type="OrthoDB" id="7130006at2759"/>
<dbReference type="PIRSF" id="PIRSF001112">
    <property type="entry name" value="Epoxide_hydrolase"/>
    <property type="match status" value="1"/>
</dbReference>
<keyword evidence="2 5" id="KW-0378">Hydrolase</keyword>
<dbReference type="InterPro" id="IPR010497">
    <property type="entry name" value="Epoxide_hydro_N"/>
</dbReference>
<proteinExistence type="inferred from homology"/>
<sequence length="515" mass="57487">MPATSTTAEVVQSELEAVQPYSMHVSSKYLELTNKKLQLTRLPREIELPDEKRWDYGTPKSVLEPLLDFWLEKYDWRTQEQLFNTTLPQFRTTVKSPPPSTDAAGTSSSLRIHFVHKRSTHKDAIPLLFCHTWPASFIEVHKIIDALTEPQSLPGYDSGAQVAFHVVAPSIPGFGFSDSSSHYDFGARQTADAFHQVMETLGYTTYVSHGTGWGFNVCRALALGYPQSCMAVHTANPSFAEPTMRRTPAAWMKYQVARWTRGKISSLNFGYLPAEVEASEYTEQGSVQKTQLTGTHKELGIPTLASLHAQRPQTLAFSLCDSPIGLLASLLDSVHTRDSSGASLPARAQSPFLSPSELEMQEVQEIRHARSSRHESEIKAQSYTWTPTELLNWTMLQWLPGPEASLRWLRCASVEASTTSAFSTAYCEVPLGISSFRGGDGGSTSDNRNSSSKRRRAAHTPLMWGSAVWNLVWTKRHQHRASISAAWEAADLLVVDMREYFGSVVLASFKERQRE</sequence>
<dbReference type="Gene3D" id="3.40.50.1820">
    <property type="entry name" value="alpha/beta hydrolase"/>
    <property type="match status" value="1"/>
</dbReference>
<feature type="domain" description="Epoxide hydrolase N-terminal" evidence="4">
    <location>
        <begin position="18"/>
        <end position="140"/>
    </location>
</feature>
<keyword evidence="6" id="KW-1185">Reference proteome</keyword>
<organism evidence="5 6">
    <name type="scientific">Dendryphion nanum</name>
    <dbReference type="NCBI Taxonomy" id="256645"/>
    <lineage>
        <taxon>Eukaryota</taxon>
        <taxon>Fungi</taxon>
        <taxon>Dikarya</taxon>
        <taxon>Ascomycota</taxon>
        <taxon>Pezizomycotina</taxon>
        <taxon>Dothideomycetes</taxon>
        <taxon>Pleosporomycetidae</taxon>
        <taxon>Pleosporales</taxon>
        <taxon>Torulaceae</taxon>
        <taxon>Dendryphion</taxon>
    </lineage>
</organism>
<dbReference type="Proteomes" id="UP000700596">
    <property type="component" value="Unassembled WGS sequence"/>
</dbReference>
<dbReference type="SUPFAM" id="SSF53474">
    <property type="entry name" value="alpha/beta-Hydrolases"/>
    <property type="match status" value="1"/>
</dbReference>
<dbReference type="GO" id="GO:0097176">
    <property type="term" value="P:epoxide metabolic process"/>
    <property type="evidence" value="ECO:0007669"/>
    <property type="project" value="TreeGrafter"/>
</dbReference>
<gene>
    <name evidence="5" type="ORF">B0J11DRAFT_424503</name>
</gene>
<comment type="similarity">
    <text evidence="1">Belongs to the peptidase S33 family.</text>
</comment>
<dbReference type="PANTHER" id="PTHR21661:SF71">
    <property type="entry name" value="EPOXIDE HYDROLASE N-TERMINAL DOMAIN-CONTAINING PROTEIN"/>
    <property type="match status" value="1"/>
</dbReference>
<evidence type="ECO:0000256" key="3">
    <source>
        <dbReference type="SAM" id="MobiDB-lite"/>
    </source>
</evidence>
<evidence type="ECO:0000256" key="1">
    <source>
        <dbReference type="ARBA" id="ARBA00010088"/>
    </source>
</evidence>
<dbReference type="AlphaFoldDB" id="A0A9P9EB08"/>
<dbReference type="EMBL" id="JAGMWT010000002">
    <property type="protein sequence ID" value="KAH7135060.1"/>
    <property type="molecule type" value="Genomic_DNA"/>
</dbReference>
<evidence type="ECO:0000313" key="6">
    <source>
        <dbReference type="Proteomes" id="UP000700596"/>
    </source>
</evidence>
<evidence type="ECO:0000256" key="2">
    <source>
        <dbReference type="ARBA" id="ARBA00022801"/>
    </source>
</evidence>
<reference evidence="5" key="1">
    <citation type="journal article" date="2021" name="Nat. Commun.">
        <title>Genetic determinants of endophytism in the Arabidopsis root mycobiome.</title>
        <authorList>
            <person name="Mesny F."/>
            <person name="Miyauchi S."/>
            <person name="Thiergart T."/>
            <person name="Pickel B."/>
            <person name="Atanasova L."/>
            <person name="Karlsson M."/>
            <person name="Huettel B."/>
            <person name="Barry K.W."/>
            <person name="Haridas S."/>
            <person name="Chen C."/>
            <person name="Bauer D."/>
            <person name="Andreopoulos W."/>
            <person name="Pangilinan J."/>
            <person name="LaButti K."/>
            <person name="Riley R."/>
            <person name="Lipzen A."/>
            <person name="Clum A."/>
            <person name="Drula E."/>
            <person name="Henrissat B."/>
            <person name="Kohler A."/>
            <person name="Grigoriev I.V."/>
            <person name="Martin F.M."/>
            <person name="Hacquard S."/>
        </authorList>
    </citation>
    <scope>NUCLEOTIDE SEQUENCE</scope>
    <source>
        <strain evidence="5">MPI-CAGE-CH-0243</strain>
    </source>
</reference>